<sequence>MASLVPIPAGDITAHYHGLGRKLVLKAEAQIPGHFLAPWFEQDVWTGGLRFSAKAYSGGLGKQPEKKKVSFELELPILLPLPYFNNKSVLVQTASGLFPIDIKYIEWPEPKEDDELTIQLADDPVDPKNNPDQTQRDNIIILPPTDYWLILGGILPIPAKIPKEISSWVKIEFNPEFIKLVDTQIEEGFIKWLISWIKLPAGTDDPQTVNVVTTIRHDILPPVFPPISPVTKIIKPFLVHSMYSYSEKKE</sequence>
<name>A0A9P5AS56_9HYPO</name>
<dbReference type="OrthoDB" id="5076294at2759"/>
<keyword evidence="2" id="KW-1185">Reference proteome</keyword>
<dbReference type="Proteomes" id="UP000730481">
    <property type="component" value="Unassembled WGS sequence"/>
</dbReference>
<evidence type="ECO:0000313" key="2">
    <source>
        <dbReference type="Proteomes" id="UP000730481"/>
    </source>
</evidence>
<evidence type="ECO:0000313" key="1">
    <source>
        <dbReference type="EMBL" id="KAF4343980.1"/>
    </source>
</evidence>
<proteinExistence type="predicted"/>
<accession>A0A9P5AS56</accession>
<dbReference type="EMBL" id="PVQB02000069">
    <property type="protein sequence ID" value="KAF4343980.1"/>
    <property type="molecule type" value="Genomic_DNA"/>
</dbReference>
<reference evidence="1" key="1">
    <citation type="journal article" date="2017" name="Mycologia">
        <title>Fusarium algeriense, sp. nov., a novel toxigenic crown rot pathogen of durum wheat from Algeria is nested in the Fusarium burgessii species complex.</title>
        <authorList>
            <person name="Laraba I."/>
            <person name="Keddad A."/>
            <person name="Boureghda H."/>
            <person name="Abdallah N."/>
            <person name="Vaughan M.M."/>
            <person name="Proctor R.H."/>
            <person name="Busman M."/>
            <person name="O'Donnell K."/>
        </authorList>
    </citation>
    <scope>NUCLEOTIDE SEQUENCE</scope>
    <source>
        <strain evidence="1">NRRL 25174</strain>
    </source>
</reference>
<dbReference type="AlphaFoldDB" id="A0A9P5AS56"/>
<comment type="caution">
    <text evidence="1">The sequence shown here is derived from an EMBL/GenBank/DDBJ whole genome shotgun (WGS) entry which is preliminary data.</text>
</comment>
<gene>
    <name evidence="1" type="ORF">FBEOM_2024</name>
</gene>
<organism evidence="1 2">
    <name type="scientific">Fusarium beomiforme</name>
    <dbReference type="NCBI Taxonomy" id="44412"/>
    <lineage>
        <taxon>Eukaryota</taxon>
        <taxon>Fungi</taxon>
        <taxon>Dikarya</taxon>
        <taxon>Ascomycota</taxon>
        <taxon>Pezizomycotina</taxon>
        <taxon>Sordariomycetes</taxon>
        <taxon>Hypocreomycetidae</taxon>
        <taxon>Hypocreales</taxon>
        <taxon>Nectriaceae</taxon>
        <taxon>Fusarium</taxon>
        <taxon>Fusarium burgessii species complex</taxon>
    </lineage>
</organism>
<protein>
    <submittedName>
        <fullName evidence="1">Uncharacterized protein</fullName>
    </submittedName>
</protein>
<reference evidence="1" key="2">
    <citation type="submission" date="2020-02" db="EMBL/GenBank/DDBJ databases">
        <title>Identification and distribution of gene clusters putatively required for synthesis of sphingolipid metabolism inhibitors in phylogenetically diverse species of the filamentous fungus Fusarium.</title>
        <authorList>
            <person name="Kim H.-S."/>
            <person name="Busman M."/>
            <person name="Brown D.W."/>
            <person name="Divon H."/>
            <person name="Uhlig S."/>
            <person name="Proctor R.H."/>
        </authorList>
    </citation>
    <scope>NUCLEOTIDE SEQUENCE</scope>
    <source>
        <strain evidence="1">NRRL 25174</strain>
    </source>
</reference>